<dbReference type="InterPro" id="IPR011701">
    <property type="entry name" value="MFS"/>
</dbReference>
<dbReference type="PANTHER" id="PTHR43045:SF1">
    <property type="entry name" value="SHIKIMATE TRANSPORTER"/>
    <property type="match status" value="1"/>
</dbReference>
<dbReference type="InterPro" id="IPR036259">
    <property type="entry name" value="MFS_trans_sf"/>
</dbReference>
<feature type="transmembrane region" description="Helical" evidence="8">
    <location>
        <begin position="77"/>
        <end position="100"/>
    </location>
</feature>
<evidence type="ECO:0000256" key="4">
    <source>
        <dbReference type="ARBA" id="ARBA00022692"/>
    </source>
</evidence>
<feature type="transmembrane region" description="Helical" evidence="8">
    <location>
        <begin position="361"/>
        <end position="384"/>
    </location>
</feature>
<evidence type="ECO:0000256" key="2">
    <source>
        <dbReference type="ARBA" id="ARBA00022448"/>
    </source>
</evidence>
<comment type="caution">
    <text evidence="10">The sequence shown here is derived from an EMBL/GenBank/DDBJ whole genome shotgun (WGS) entry which is preliminary data.</text>
</comment>
<feature type="transmembrane region" description="Helical" evidence="8">
    <location>
        <begin position="136"/>
        <end position="154"/>
    </location>
</feature>
<evidence type="ECO:0000256" key="3">
    <source>
        <dbReference type="ARBA" id="ARBA00022475"/>
    </source>
</evidence>
<feature type="region of interest" description="Disordered" evidence="7">
    <location>
        <begin position="457"/>
        <end position="487"/>
    </location>
</feature>
<feature type="transmembrane region" description="Helical" evidence="8">
    <location>
        <begin position="272"/>
        <end position="292"/>
    </location>
</feature>
<feature type="transmembrane region" description="Helical" evidence="8">
    <location>
        <begin position="175"/>
        <end position="198"/>
    </location>
</feature>
<gene>
    <name evidence="10" type="ORF">C5613_18855</name>
</gene>
<evidence type="ECO:0000256" key="6">
    <source>
        <dbReference type="ARBA" id="ARBA00023136"/>
    </source>
</evidence>
<evidence type="ECO:0000256" key="8">
    <source>
        <dbReference type="SAM" id="Phobius"/>
    </source>
</evidence>
<evidence type="ECO:0000256" key="1">
    <source>
        <dbReference type="ARBA" id="ARBA00004651"/>
    </source>
</evidence>
<keyword evidence="6 8" id="KW-0472">Membrane</keyword>
<feature type="transmembrane region" description="Helical" evidence="8">
    <location>
        <begin position="210"/>
        <end position="229"/>
    </location>
</feature>
<feature type="transmembrane region" description="Helical" evidence="8">
    <location>
        <begin position="396"/>
        <end position="415"/>
    </location>
</feature>
<dbReference type="EMBL" id="PUIO01000021">
    <property type="protein sequence ID" value="PQP23408.1"/>
    <property type="molecule type" value="Genomic_DNA"/>
</dbReference>
<dbReference type="Pfam" id="PF07690">
    <property type="entry name" value="MFS_1"/>
    <property type="match status" value="1"/>
</dbReference>
<dbReference type="PANTHER" id="PTHR43045">
    <property type="entry name" value="SHIKIMATE TRANSPORTER"/>
    <property type="match status" value="1"/>
</dbReference>
<evidence type="ECO:0000259" key="9">
    <source>
        <dbReference type="PROSITE" id="PS50850"/>
    </source>
</evidence>
<dbReference type="InterPro" id="IPR020846">
    <property type="entry name" value="MFS_dom"/>
</dbReference>
<sequence>MTERWHHRYQVTGGPMSVPIPVGGSESPPARMNKMEKRAAVSGTAGSALEFFDFAIYGALAASLFPDLFFSNLGSSGALLASFATFGVGFLARPFGAILFGHLGDRIGRRPVLYMTLALMGTASAVIGLLPTHGGIAIATILVGLRFLQGFSLGGEYTGNQLMAMEHANRTRRGLLGAFVGIGGPVSQVVANLTLAVLTAVLTEHQWESWGWRIPFLTSIGIVAVAAFIRLKLTETPAFVAQQQPTQVSSGNDETGRGLRILKTHGGLITKLALLWCGPSLCYYLAAVYGLSLLTHQGGLTSRTTFIILLVANVFTIPACLAGGHLSDRVGRKRIILLGFVGAAIGVSAFFALALTQAVVAITAALALTMSSILFATGAQPALFAEQFPTKSRFSGSALAFTLANLVFSAPAPLIATALADAVGTRAVLWLALGSLVISLLAWTTVRDRTGIDLTTFTDDDRDPSATSSPAGGSAEPTRRVPRSIGT</sequence>
<dbReference type="Gene3D" id="1.20.1250.20">
    <property type="entry name" value="MFS general substrate transporter like domains"/>
    <property type="match status" value="1"/>
</dbReference>
<keyword evidence="2" id="KW-0813">Transport</keyword>
<protein>
    <submittedName>
        <fullName evidence="10">MFS transporter</fullName>
    </submittedName>
</protein>
<feature type="transmembrane region" description="Helical" evidence="8">
    <location>
        <begin position="427"/>
        <end position="446"/>
    </location>
</feature>
<feature type="transmembrane region" description="Helical" evidence="8">
    <location>
        <begin position="304"/>
        <end position="323"/>
    </location>
</feature>
<evidence type="ECO:0000256" key="7">
    <source>
        <dbReference type="SAM" id="MobiDB-lite"/>
    </source>
</evidence>
<dbReference type="SUPFAM" id="SSF103473">
    <property type="entry name" value="MFS general substrate transporter"/>
    <property type="match status" value="1"/>
</dbReference>
<feature type="transmembrane region" description="Helical" evidence="8">
    <location>
        <begin position="39"/>
        <end position="65"/>
    </location>
</feature>
<evidence type="ECO:0000313" key="10">
    <source>
        <dbReference type="EMBL" id="PQP23408.1"/>
    </source>
</evidence>
<feature type="domain" description="Major facilitator superfamily (MFS) profile" evidence="9">
    <location>
        <begin position="39"/>
        <end position="451"/>
    </location>
</feature>
<comment type="subcellular location">
    <subcellularLocation>
        <location evidence="1">Cell membrane</location>
        <topology evidence="1">Multi-pass membrane protein</topology>
    </subcellularLocation>
</comment>
<name>A0A2S8J8P7_RHOOP</name>
<dbReference type="PROSITE" id="PS50850">
    <property type="entry name" value="MFS"/>
    <property type="match status" value="1"/>
</dbReference>
<dbReference type="GO" id="GO:0005886">
    <property type="term" value="C:plasma membrane"/>
    <property type="evidence" value="ECO:0007669"/>
    <property type="project" value="UniProtKB-SubCell"/>
</dbReference>
<keyword evidence="5 8" id="KW-1133">Transmembrane helix</keyword>
<reference evidence="11" key="1">
    <citation type="submission" date="2018-02" db="EMBL/GenBank/DDBJ databases">
        <title>Draft genome sequencing of Rhodococcus opacus KU647198.</title>
        <authorList>
            <person name="Zheng B.-X."/>
        </authorList>
    </citation>
    <scope>NUCLEOTIDE SEQUENCE [LARGE SCALE GENOMIC DNA]</scope>
    <source>
        <strain evidence="11">04-OD7</strain>
    </source>
</reference>
<keyword evidence="4 8" id="KW-0812">Transmembrane</keyword>
<dbReference type="GO" id="GO:0022857">
    <property type="term" value="F:transmembrane transporter activity"/>
    <property type="evidence" value="ECO:0007669"/>
    <property type="project" value="InterPro"/>
</dbReference>
<accession>A0A2S8J8P7</accession>
<dbReference type="Proteomes" id="UP000239290">
    <property type="component" value="Unassembled WGS sequence"/>
</dbReference>
<proteinExistence type="predicted"/>
<keyword evidence="3" id="KW-1003">Cell membrane</keyword>
<organism evidence="10 11">
    <name type="scientific">Rhodococcus opacus</name>
    <name type="common">Nocardia opaca</name>
    <dbReference type="NCBI Taxonomy" id="37919"/>
    <lineage>
        <taxon>Bacteria</taxon>
        <taxon>Bacillati</taxon>
        <taxon>Actinomycetota</taxon>
        <taxon>Actinomycetes</taxon>
        <taxon>Mycobacteriales</taxon>
        <taxon>Nocardiaceae</taxon>
        <taxon>Rhodococcus</taxon>
    </lineage>
</organism>
<feature type="transmembrane region" description="Helical" evidence="8">
    <location>
        <begin position="112"/>
        <end position="130"/>
    </location>
</feature>
<feature type="compositionally biased region" description="Low complexity" evidence="7">
    <location>
        <begin position="465"/>
        <end position="475"/>
    </location>
</feature>
<evidence type="ECO:0000313" key="11">
    <source>
        <dbReference type="Proteomes" id="UP000239290"/>
    </source>
</evidence>
<feature type="transmembrane region" description="Helical" evidence="8">
    <location>
        <begin position="335"/>
        <end position="355"/>
    </location>
</feature>
<dbReference type="AlphaFoldDB" id="A0A2S8J8P7"/>
<evidence type="ECO:0000256" key="5">
    <source>
        <dbReference type="ARBA" id="ARBA00022989"/>
    </source>
</evidence>